<evidence type="ECO:0000256" key="3">
    <source>
        <dbReference type="SAM" id="Phobius"/>
    </source>
</evidence>
<dbReference type="CDD" id="cd00038">
    <property type="entry name" value="CAP_ED"/>
    <property type="match status" value="1"/>
</dbReference>
<evidence type="ECO:0000259" key="4">
    <source>
        <dbReference type="PROSITE" id="PS50042"/>
    </source>
</evidence>
<feature type="transmembrane region" description="Helical" evidence="3">
    <location>
        <begin position="34"/>
        <end position="54"/>
    </location>
</feature>
<organism evidence="5 6">
    <name type="scientific">Rosa chinensis</name>
    <name type="common">China rose</name>
    <dbReference type="NCBI Taxonomy" id="74649"/>
    <lineage>
        <taxon>Eukaryota</taxon>
        <taxon>Viridiplantae</taxon>
        <taxon>Streptophyta</taxon>
        <taxon>Embryophyta</taxon>
        <taxon>Tracheophyta</taxon>
        <taxon>Spermatophyta</taxon>
        <taxon>Magnoliopsida</taxon>
        <taxon>eudicotyledons</taxon>
        <taxon>Gunneridae</taxon>
        <taxon>Pentapetalae</taxon>
        <taxon>rosids</taxon>
        <taxon>fabids</taxon>
        <taxon>Rosales</taxon>
        <taxon>Rosaceae</taxon>
        <taxon>Rosoideae</taxon>
        <taxon>Rosoideae incertae sedis</taxon>
        <taxon>Rosa</taxon>
    </lineage>
</organism>
<keyword evidence="1" id="KW-0813">Transport</keyword>
<dbReference type="AlphaFoldDB" id="A0A2P6Q5P8"/>
<dbReference type="PANTHER" id="PTHR45651:SF68">
    <property type="entry name" value="ION TRANSPORT DOMAIN-CONTAINING PROTEIN"/>
    <property type="match status" value="1"/>
</dbReference>
<sequence>MVLCLTMTFLLPISFLRKLILIMGNFPPITRERILHIISCIALLVDPLFFYIPFIDEKRKCIGMDKELRAVVLALRSLTDLAFALHIDALIDVNDVISYEEITSRGLKWLSQDIIINVLPILPIQQVIILTIFFRMNGSGFLSETAIGGVFLALQFIARGCQIYHFWKPLVGKWATSAFYFLIYILTGHRCGGCDGVAVPAILMLSVFGACWYLMSILREISCWHQTCRNTMGCLALNYCKDTNYSTNITLLDEFCPINPSNTMLFDFGIFLNALQSGNTGSKSFSTKYFYTFWWGIRNLGNFGTSLETSNYLWENCFAIVISLFGLLLYVYLMGNVQTYILWETQQALENEKEKIKSKYEALGTWMVRNGIPEEVKTEAVKIITEKKVVEKNYDADLDLVFVFNALTGDDNRDIRRDLKMHLCLKAQLKVFILDDFLPVVIDSLEPVIYKENSHVVKAGESIDRMLIITEGVIVCTDNTRANVAPEAGTSSTMKIPKSRFEKGEVYGEKLLTIDENDSIPTSAQDVKCESKVEAFALSRRAFNSKDLPDLLRRPKSLTSAVQSDGSNDLKLVNKAYRELTTTRSEKLKQKQMKILEWLSRNVRGDDLKTLVMEHMKASNVLEKNLDAEVDVKYLFSVGLSWDIEYRIKKQICINSLYQVPVLYDVDEDLLSRICMSLEPLVLPEHSCIFYPFNSIDRMLIVVEGEITVTKATYNYGSIVTKRGDVEKIIKKFDVIGEELLTLAFPIVSESSNSNFVDCTTKVEAFALTKEGLESVVAHFRDGINKFEQLEKGRDGVADTEGASRSTTTIDQRLDRLIQLLSDMVQQHRYEMTNLGRRLDEMAAFLSRLGYPAGTSPPAV</sequence>
<accession>A0A2P6Q5P8</accession>
<dbReference type="EMBL" id="PDCK01000043">
    <property type="protein sequence ID" value="PRQ29510.1"/>
    <property type="molecule type" value="Genomic_DNA"/>
</dbReference>
<keyword evidence="6" id="KW-1185">Reference proteome</keyword>
<gene>
    <name evidence="5" type="ORF">RchiOBHm_Chr5g0014651</name>
</gene>
<dbReference type="InterPro" id="IPR018490">
    <property type="entry name" value="cNMP-bd_dom_sf"/>
</dbReference>
<comment type="caution">
    <text evidence="5">The sequence shown here is derived from an EMBL/GenBank/DDBJ whole genome shotgun (WGS) entry which is preliminary data.</text>
</comment>
<name>A0A2P6Q5P8_ROSCH</name>
<keyword evidence="2" id="KW-0407">Ion channel</keyword>
<evidence type="ECO:0000313" key="6">
    <source>
        <dbReference type="Proteomes" id="UP000238479"/>
    </source>
</evidence>
<evidence type="ECO:0000313" key="5">
    <source>
        <dbReference type="EMBL" id="PRQ29510.1"/>
    </source>
</evidence>
<dbReference type="Proteomes" id="UP000238479">
    <property type="component" value="Chromosome 5"/>
</dbReference>
<feature type="transmembrane region" description="Helical" evidence="3">
    <location>
        <begin position="140"/>
        <end position="158"/>
    </location>
</feature>
<keyword evidence="1" id="KW-0406">Ion transport</keyword>
<reference evidence="5 6" key="1">
    <citation type="journal article" date="2018" name="Nat. Genet.">
        <title>The Rosa genome provides new insights in the design of modern roses.</title>
        <authorList>
            <person name="Bendahmane M."/>
        </authorList>
    </citation>
    <scope>NUCLEOTIDE SEQUENCE [LARGE SCALE GENOMIC DNA]</scope>
    <source>
        <strain evidence="6">cv. Old Blush</strain>
    </source>
</reference>
<feature type="transmembrane region" description="Helical" evidence="3">
    <location>
        <begin position="170"/>
        <end position="186"/>
    </location>
</feature>
<dbReference type="GO" id="GO:0016020">
    <property type="term" value="C:membrane"/>
    <property type="evidence" value="ECO:0007669"/>
    <property type="project" value="UniProtKB-SubCell"/>
</dbReference>
<dbReference type="SUPFAM" id="SSF51206">
    <property type="entry name" value="cAMP-binding domain-like"/>
    <property type="match status" value="2"/>
</dbReference>
<dbReference type="Gene3D" id="2.60.120.10">
    <property type="entry name" value="Jelly Rolls"/>
    <property type="match status" value="2"/>
</dbReference>
<feature type="domain" description="Cyclic nucleotide-binding" evidence="4">
    <location>
        <begin position="441"/>
        <end position="544"/>
    </location>
</feature>
<feature type="transmembrane region" description="Helical" evidence="3">
    <location>
        <begin position="198"/>
        <end position="215"/>
    </location>
</feature>
<keyword evidence="3" id="KW-0472">Membrane</keyword>
<evidence type="ECO:0000256" key="1">
    <source>
        <dbReference type="ARBA" id="ARBA00023286"/>
    </source>
</evidence>
<dbReference type="InterPro" id="IPR014710">
    <property type="entry name" value="RmlC-like_jellyroll"/>
</dbReference>
<dbReference type="InterPro" id="IPR000595">
    <property type="entry name" value="cNMP-bd_dom"/>
</dbReference>
<dbReference type="GO" id="GO:0034220">
    <property type="term" value="P:monoatomic ion transmembrane transport"/>
    <property type="evidence" value="ECO:0007669"/>
    <property type="project" value="UniProtKB-KW"/>
</dbReference>
<feature type="domain" description="Cyclic nucleotide-binding" evidence="4">
    <location>
        <begin position="662"/>
        <end position="777"/>
    </location>
</feature>
<keyword evidence="3" id="KW-0812">Transmembrane</keyword>
<dbReference type="PANTHER" id="PTHR45651">
    <property type="entry name" value="CYCLIC NUCLEOTIDE-GATED ION CHANNEL 15-RELATED-RELATED"/>
    <property type="match status" value="1"/>
</dbReference>
<evidence type="ECO:0000256" key="2">
    <source>
        <dbReference type="ARBA" id="ARBA00023303"/>
    </source>
</evidence>
<keyword evidence="3" id="KW-1133">Transmembrane helix</keyword>
<dbReference type="Gramene" id="PRQ29510">
    <property type="protein sequence ID" value="PRQ29510"/>
    <property type="gene ID" value="RchiOBHm_Chr5g0014651"/>
</dbReference>
<feature type="transmembrane region" description="Helical" evidence="3">
    <location>
        <begin position="114"/>
        <end position="134"/>
    </location>
</feature>
<keyword evidence="1" id="KW-1071">Ligand-gated ion channel</keyword>
<protein>
    <submittedName>
        <fullName evidence="5">Putative rmlC-like jelly roll protein</fullName>
    </submittedName>
</protein>
<proteinExistence type="predicted"/>
<dbReference type="PROSITE" id="PS50042">
    <property type="entry name" value="CNMP_BINDING_3"/>
    <property type="match status" value="2"/>
</dbReference>
<feature type="transmembrane region" description="Helical" evidence="3">
    <location>
        <begin position="312"/>
        <end position="333"/>
    </location>
</feature>